<evidence type="ECO:0000313" key="3">
    <source>
        <dbReference type="Proteomes" id="UP001150942"/>
    </source>
</evidence>
<dbReference type="OrthoDB" id="4403049at2759"/>
<organism evidence="2 3">
    <name type="scientific">Penicillium cf. viridicatum</name>
    <dbReference type="NCBI Taxonomy" id="2972119"/>
    <lineage>
        <taxon>Eukaryota</taxon>
        <taxon>Fungi</taxon>
        <taxon>Dikarya</taxon>
        <taxon>Ascomycota</taxon>
        <taxon>Pezizomycotina</taxon>
        <taxon>Eurotiomycetes</taxon>
        <taxon>Eurotiomycetidae</taxon>
        <taxon>Eurotiales</taxon>
        <taxon>Aspergillaceae</taxon>
        <taxon>Penicillium</taxon>
    </lineage>
</organism>
<evidence type="ECO:0000313" key="2">
    <source>
        <dbReference type="EMBL" id="KAJ5181588.1"/>
    </source>
</evidence>
<reference evidence="2" key="1">
    <citation type="submission" date="2022-11" db="EMBL/GenBank/DDBJ databases">
        <authorList>
            <person name="Petersen C."/>
        </authorList>
    </citation>
    <scope>NUCLEOTIDE SEQUENCE</scope>
    <source>
        <strain evidence="2">IBT 20477</strain>
    </source>
</reference>
<keyword evidence="3" id="KW-1185">Reference proteome</keyword>
<gene>
    <name evidence="2" type="ORF">N7449_011735</name>
</gene>
<name>A0A9W9IM24_9EURO</name>
<feature type="compositionally biased region" description="Pro residues" evidence="1">
    <location>
        <begin position="68"/>
        <end position="77"/>
    </location>
</feature>
<proteinExistence type="predicted"/>
<protein>
    <submittedName>
        <fullName evidence="2">Uncharacterized protein</fullName>
    </submittedName>
</protein>
<evidence type="ECO:0000256" key="1">
    <source>
        <dbReference type="SAM" id="MobiDB-lite"/>
    </source>
</evidence>
<dbReference type="Proteomes" id="UP001150942">
    <property type="component" value="Unassembled WGS sequence"/>
</dbReference>
<dbReference type="AlphaFoldDB" id="A0A9W9IM24"/>
<reference evidence="2" key="2">
    <citation type="journal article" date="2023" name="IMA Fungus">
        <title>Comparative genomic study of the Penicillium genus elucidates a diverse pangenome and 15 lateral gene transfer events.</title>
        <authorList>
            <person name="Petersen C."/>
            <person name="Sorensen T."/>
            <person name="Nielsen M.R."/>
            <person name="Sondergaard T.E."/>
            <person name="Sorensen J.L."/>
            <person name="Fitzpatrick D.A."/>
            <person name="Frisvad J.C."/>
            <person name="Nielsen K.L."/>
        </authorList>
    </citation>
    <scope>NUCLEOTIDE SEQUENCE</scope>
    <source>
        <strain evidence="2">IBT 20477</strain>
    </source>
</reference>
<accession>A0A9W9IM24</accession>
<comment type="caution">
    <text evidence="2">The sequence shown here is derived from an EMBL/GenBank/DDBJ whole genome shotgun (WGS) entry which is preliminary data.</text>
</comment>
<sequence>MESTAQASADADENMRLAVERFRIKMEASNRQFLQDRIHEIEDMNLSTEEAKLDKMSVYWLNLTVRPPQSPQSPKPTRPIMGAQSGPIGTKQYKYANSSQLHK</sequence>
<dbReference type="EMBL" id="JAPQKQ010000009">
    <property type="protein sequence ID" value="KAJ5181588.1"/>
    <property type="molecule type" value="Genomic_DNA"/>
</dbReference>
<feature type="region of interest" description="Disordered" evidence="1">
    <location>
        <begin position="67"/>
        <end position="103"/>
    </location>
</feature>